<evidence type="ECO:0000313" key="1">
    <source>
        <dbReference type="EMBL" id="KAH7263747.1"/>
    </source>
</evidence>
<dbReference type="AlphaFoldDB" id="A0A8K0SC42"/>
<dbReference type="EMBL" id="JAGPXF010000001">
    <property type="protein sequence ID" value="KAH7263747.1"/>
    <property type="molecule type" value="Genomic_DNA"/>
</dbReference>
<organism evidence="1 2">
    <name type="scientific">Fusarium tricinctum</name>
    <dbReference type="NCBI Taxonomy" id="61284"/>
    <lineage>
        <taxon>Eukaryota</taxon>
        <taxon>Fungi</taxon>
        <taxon>Dikarya</taxon>
        <taxon>Ascomycota</taxon>
        <taxon>Pezizomycotina</taxon>
        <taxon>Sordariomycetes</taxon>
        <taxon>Hypocreomycetidae</taxon>
        <taxon>Hypocreales</taxon>
        <taxon>Nectriaceae</taxon>
        <taxon>Fusarium</taxon>
        <taxon>Fusarium tricinctum species complex</taxon>
    </lineage>
</organism>
<comment type="caution">
    <text evidence="1">The sequence shown here is derived from an EMBL/GenBank/DDBJ whole genome shotgun (WGS) entry which is preliminary data.</text>
</comment>
<reference evidence="1" key="1">
    <citation type="journal article" date="2021" name="Nat. Commun.">
        <title>Genetic determinants of endophytism in the Arabidopsis root mycobiome.</title>
        <authorList>
            <person name="Mesny F."/>
            <person name="Miyauchi S."/>
            <person name="Thiergart T."/>
            <person name="Pickel B."/>
            <person name="Atanasova L."/>
            <person name="Karlsson M."/>
            <person name="Huettel B."/>
            <person name="Barry K.W."/>
            <person name="Haridas S."/>
            <person name="Chen C."/>
            <person name="Bauer D."/>
            <person name="Andreopoulos W."/>
            <person name="Pangilinan J."/>
            <person name="LaButti K."/>
            <person name="Riley R."/>
            <person name="Lipzen A."/>
            <person name="Clum A."/>
            <person name="Drula E."/>
            <person name="Henrissat B."/>
            <person name="Kohler A."/>
            <person name="Grigoriev I.V."/>
            <person name="Martin F.M."/>
            <person name="Hacquard S."/>
        </authorList>
    </citation>
    <scope>NUCLEOTIDE SEQUENCE</scope>
    <source>
        <strain evidence="1">MPI-SDFR-AT-0068</strain>
    </source>
</reference>
<protein>
    <submittedName>
        <fullName evidence="1">Uncharacterized protein</fullName>
    </submittedName>
</protein>
<name>A0A8K0SC42_9HYPO</name>
<accession>A0A8K0SC42</accession>
<dbReference type="Proteomes" id="UP000813427">
    <property type="component" value="Unassembled WGS sequence"/>
</dbReference>
<gene>
    <name evidence="1" type="ORF">BKA59DRAFT_520761</name>
</gene>
<evidence type="ECO:0000313" key="2">
    <source>
        <dbReference type="Proteomes" id="UP000813427"/>
    </source>
</evidence>
<keyword evidence="2" id="KW-1185">Reference proteome</keyword>
<dbReference type="OrthoDB" id="3526561at2759"/>
<sequence>MASKLDLAAKSMDITARGIDLISVLAQVSNRAEGASLILKEVGYWLGKEGLDELELTNFLKSTRALVRPNQQREVGVFFDAVTDRKPRPSVVPLWAQPSGALGRLVAGDPFQRWLTSTICCFLRYHDERFIKLAVSSFIILASRPGKKPLTEYELAYHPEMLRLEEIVSKVIHSNWTHIANSGLIGSDTECPRLPTELQWACKRGHNIASHKLAVILSKLCNPPRETIFESELLLTNLTLWLTWHFSGRLRVVVSGSIVYDRVLGEAESTVELRVAKFCTMNENGEGCCSYEHNQTPNFQMLENVAGDLRSLFTGEYDNRQTLGSEPRVRTKLYQSPFKYPHGSQRKIGIQTLRTAQELLRWYCSLPIKKETMGSRLGFIISLVSTDIPDESVERVSDLLGRTPQLLLNTCGELGRSSVVFSPPEESMSPEDEDASNLMDMDDNYDLLSRQDENPEYEEKPLILLRYFPILQDLLDEAKQSCKCLTCAKDSAAFYWDEHCLRFNAFMEVMLYFSHGIADAFGVPDISGRGATTSGDSGAMAILLDAIDTCRFDPSNLEGKIEWHTLLCTVCQNFLGCPPLDTLTDATYNDGPVDTPLPFIQHLGATIIAVQHGDLAVVAPWIDLAQKLDYRRCFRLEVVQGHIGIPIQESGKVHFQAVARDTAVIETQHTEDVSDYLLMRVTSESHSRMVDPSRPIIKMARGIYNRKCNHSYDKVGVVPDGHSVELYRFDEILGRWGATTPKVDEEATLSESTRTTRSRAKRKVPSKKTKVVCVTHILESDFKLNTALALDADNPTLLCTDTIVSTFEMTLEIQTKSELE</sequence>
<proteinExistence type="predicted"/>